<dbReference type="EMBL" id="BGPR01067594">
    <property type="protein sequence ID" value="GBO41780.1"/>
    <property type="molecule type" value="Genomic_DNA"/>
</dbReference>
<evidence type="ECO:0000259" key="3">
    <source>
        <dbReference type="PROSITE" id="PS50994"/>
    </source>
</evidence>
<evidence type="ECO:0000313" key="4">
    <source>
        <dbReference type="EMBL" id="GBO41780.1"/>
    </source>
</evidence>
<name>A0A4Y2WZ12_ARAVE</name>
<feature type="non-terminal residue" evidence="4">
    <location>
        <position position="1"/>
    </location>
</feature>
<dbReference type="InterPro" id="IPR041588">
    <property type="entry name" value="Integrase_H2C2"/>
</dbReference>
<dbReference type="PANTHER" id="PTHR37984">
    <property type="entry name" value="PROTEIN CBG26694"/>
    <property type="match status" value="1"/>
</dbReference>
<dbReference type="InterPro" id="IPR012337">
    <property type="entry name" value="RNaseH-like_sf"/>
</dbReference>
<dbReference type="EC" id="2.7.7.49" evidence="1"/>
<sequence length="313" mass="35353">ALSRIEVDSITKSPILNFKEFARAQKDDSDIQKFLHNDASSLQLELKPCQSSNCNLLCDTSTGVPRPFVPTSFRKLIFDHLHNLAHPGIAASTKLISARYVWPGMKYQIKQWVRCCESCQRSKIQRHTKTPLGTFSLPDARFTHIHIDIVGPLPPSEGQIYLLTIIDRFSRWPEAIPIPDMRAKTICRAIFDTWISRFGCPSVVTSDQGSQLRSSIVDRVQPPLRQPYTGPHKVLCRTDKTITVDINGRKTTVSLDRVKPAHLLPETVLSPPPVIKNLKSTDVHTSKNDEPPSYVTRSGRRVHFPKKLTTFIT</sequence>
<proteinExistence type="predicted"/>
<dbReference type="FunFam" id="1.10.340.70:FF:000004">
    <property type="entry name" value="Retrovirus-related Pol polyprotein from transposon 297-like Protein"/>
    <property type="match status" value="1"/>
</dbReference>
<dbReference type="Pfam" id="PF17921">
    <property type="entry name" value="Integrase_H2C2"/>
    <property type="match status" value="1"/>
</dbReference>
<organism evidence="4 5">
    <name type="scientific">Araneus ventricosus</name>
    <name type="common">Orbweaver spider</name>
    <name type="synonym">Epeira ventricosa</name>
    <dbReference type="NCBI Taxonomy" id="182803"/>
    <lineage>
        <taxon>Eukaryota</taxon>
        <taxon>Metazoa</taxon>
        <taxon>Ecdysozoa</taxon>
        <taxon>Arthropoda</taxon>
        <taxon>Chelicerata</taxon>
        <taxon>Arachnida</taxon>
        <taxon>Araneae</taxon>
        <taxon>Araneomorphae</taxon>
        <taxon>Entelegynae</taxon>
        <taxon>Araneoidea</taxon>
        <taxon>Araneidae</taxon>
        <taxon>Araneus</taxon>
    </lineage>
</organism>
<protein>
    <recommendedName>
        <fullName evidence="1">RNA-directed DNA polymerase</fullName>
        <ecNumber evidence="1">2.7.7.49</ecNumber>
    </recommendedName>
</protein>
<feature type="domain" description="Integrase catalytic" evidence="3">
    <location>
        <begin position="134"/>
        <end position="215"/>
    </location>
</feature>
<dbReference type="Gene3D" id="1.10.340.70">
    <property type="match status" value="1"/>
</dbReference>
<dbReference type="InterPro" id="IPR001584">
    <property type="entry name" value="Integrase_cat-core"/>
</dbReference>
<dbReference type="GO" id="GO:0003964">
    <property type="term" value="F:RNA-directed DNA polymerase activity"/>
    <property type="evidence" value="ECO:0007669"/>
    <property type="project" value="UniProtKB-EC"/>
</dbReference>
<dbReference type="Gene3D" id="3.30.420.10">
    <property type="entry name" value="Ribonuclease H-like superfamily/Ribonuclease H"/>
    <property type="match status" value="1"/>
</dbReference>
<dbReference type="InterPro" id="IPR036397">
    <property type="entry name" value="RNaseH_sf"/>
</dbReference>
<dbReference type="Pfam" id="PF00665">
    <property type="entry name" value="rve"/>
    <property type="match status" value="1"/>
</dbReference>
<gene>
    <name evidence="4" type="primary">POL_1103</name>
    <name evidence="4" type="ORF">AVEN_97789_1</name>
</gene>
<dbReference type="GO" id="GO:0003676">
    <property type="term" value="F:nucleic acid binding"/>
    <property type="evidence" value="ECO:0007669"/>
    <property type="project" value="InterPro"/>
</dbReference>
<dbReference type="InterPro" id="IPR050951">
    <property type="entry name" value="Retrovirus_Pol_polyprotein"/>
</dbReference>
<accession>A0A4Y2WZ12</accession>
<dbReference type="PANTHER" id="PTHR37984:SF15">
    <property type="entry name" value="INTEGRASE CATALYTIC DOMAIN-CONTAINING PROTEIN"/>
    <property type="match status" value="1"/>
</dbReference>
<keyword evidence="5" id="KW-1185">Reference proteome</keyword>
<dbReference type="PROSITE" id="PS50994">
    <property type="entry name" value="INTEGRASE"/>
    <property type="match status" value="1"/>
</dbReference>
<comment type="caution">
    <text evidence="4">The sequence shown here is derived from an EMBL/GenBank/DDBJ whole genome shotgun (WGS) entry which is preliminary data.</text>
</comment>
<dbReference type="Proteomes" id="UP000499080">
    <property type="component" value="Unassembled WGS sequence"/>
</dbReference>
<dbReference type="AlphaFoldDB" id="A0A4Y2WZ12"/>
<dbReference type="SUPFAM" id="SSF53098">
    <property type="entry name" value="Ribonuclease H-like"/>
    <property type="match status" value="1"/>
</dbReference>
<evidence type="ECO:0000313" key="5">
    <source>
        <dbReference type="Proteomes" id="UP000499080"/>
    </source>
</evidence>
<feature type="region of interest" description="Disordered" evidence="2">
    <location>
        <begin position="278"/>
        <end position="297"/>
    </location>
</feature>
<evidence type="ECO:0000256" key="2">
    <source>
        <dbReference type="SAM" id="MobiDB-lite"/>
    </source>
</evidence>
<dbReference type="GO" id="GO:0015074">
    <property type="term" value="P:DNA integration"/>
    <property type="evidence" value="ECO:0007669"/>
    <property type="project" value="InterPro"/>
</dbReference>
<feature type="compositionally biased region" description="Basic and acidic residues" evidence="2">
    <location>
        <begin position="279"/>
        <end position="290"/>
    </location>
</feature>
<evidence type="ECO:0000256" key="1">
    <source>
        <dbReference type="ARBA" id="ARBA00012493"/>
    </source>
</evidence>
<reference evidence="4 5" key="1">
    <citation type="journal article" date="2019" name="Sci. Rep.">
        <title>Orb-weaving spider Araneus ventricosus genome elucidates the spidroin gene catalogue.</title>
        <authorList>
            <person name="Kono N."/>
            <person name="Nakamura H."/>
            <person name="Ohtoshi R."/>
            <person name="Moran D.A.P."/>
            <person name="Shinohara A."/>
            <person name="Yoshida Y."/>
            <person name="Fujiwara M."/>
            <person name="Mori M."/>
            <person name="Tomita M."/>
            <person name="Arakawa K."/>
        </authorList>
    </citation>
    <scope>NUCLEOTIDE SEQUENCE [LARGE SCALE GENOMIC DNA]</scope>
</reference>